<evidence type="ECO:0000313" key="1">
    <source>
        <dbReference type="EMBL" id="EMO46024.1"/>
    </source>
</evidence>
<sequence>MLQAVPTVLKILGYRFHFYSNEGTEPHLTFIVGKKIQSVYSG</sequence>
<evidence type="ECO:0000313" key="2">
    <source>
        <dbReference type="Proteomes" id="UP000012160"/>
    </source>
</evidence>
<organism evidence="1 2">
    <name type="scientific">Leptospira santarosai str. ZUN179</name>
    <dbReference type="NCBI Taxonomy" id="1049985"/>
    <lineage>
        <taxon>Bacteria</taxon>
        <taxon>Pseudomonadati</taxon>
        <taxon>Spirochaetota</taxon>
        <taxon>Spirochaetia</taxon>
        <taxon>Leptospirales</taxon>
        <taxon>Leptospiraceae</taxon>
        <taxon>Leptospira</taxon>
    </lineage>
</organism>
<comment type="caution">
    <text evidence="1">The sequence shown here is derived from an EMBL/GenBank/DDBJ whole genome shotgun (WGS) entry which is preliminary data.</text>
</comment>
<name>M6UYG9_9LEPT</name>
<proteinExistence type="predicted"/>
<dbReference type="EMBL" id="AHOQ02000026">
    <property type="protein sequence ID" value="EMO46024.1"/>
    <property type="molecule type" value="Genomic_DNA"/>
</dbReference>
<reference evidence="1 2" key="1">
    <citation type="submission" date="2013-01" db="EMBL/GenBank/DDBJ databases">
        <authorList>
            <person name="Harkins D.M."/>
            <person name="Durkin A.S."/>
            <person name="Brinkac L.M."/>
            <person name="Haft D.H."/>
            <person name="Selengut J.D."/>
            <person name="Sanka R."/>
            <person name="DePew J."/>
            <person name="Purushe J."/>
            <person name="Matthias M.A."/>
            <person name="Vinetz J.M."/>
            <person name="Sutton G.G."/>
            <person name="Nierman W.C."/>
            <person name="Fouts D.E."/>
        </authorList>
    </citation>
    <scope>NUCLEOTIDE SEQUENCE [LARGE SCALE GENOMIC DNA]</scope>
    <source>
        <strain evidence="1 2">ZUN179</strain>
    </source>
</reference>
<dbReference type="Proteomes" id="UP000012160">
    <property type="component" value="Unassembled WGS sequence"/>
</dbReference>
<accession>M6UYG9</accession>
<protein>
    <submittedName>
        <fullName evidence="1">Uncharacterized protein</fullName>
    </submittedName>
</protein>
<gene>
    <name evidence="1" type="ORF">LEP1GSC187_4029</name>
</gene>
<dbReference type="AlphaFoldDB" id="M6UYG9"/>